<name>A0A6A6N8E8_HEVBR</name>
<gene>
    <name evidence="2" type="ORF">GH714_031182</name>
</gene>
<dbReference type="PRINTS" id="PR00724">
    <property type="entry name" value="CRBOXYPTASEC"/>
</dbReference>
<evidence type="ECO:0000313" key="2">
    <source>
        <dbReference type="EMBL" id="KAF2320836.1"/>
    </source>
</evidence>
<comment type="similarity">
    <text evidence="1">Belongs to the peptidase S10 family.</text>
</comment>
<evidence type="ECO:0000313" key="3">
    <source>
        <dbReference type="Proteomes" id="UP000467840"/>
    </source>
</evidence>
<dbReference type="GO" id="GO:0019748">
    <property type="term" value="P:secondary metabolic process"/>
    <property type="evidence" value="ECO:0007669"/>
    <property type="project" value="TreeGrafter"/>
</dbReference>
<dbReference type="EMBL" id="JAAGAX010000003">
    <property type="protein sequence ID" value="KAF2320836.1"/>
    <property type="molecule type" value="Genomic_DNA"/>
</dbReference>
<dbReference type="Pfam" id="PF00450">
    <property type="entry name" value="Peptidase_S10"/>
    <property type="match status" value="2"/>
</dbReference>
<dbReference type="PANTHER" id="PTHR11802">
    <property type="entry name" value="SERINE PROTEASE FAMILY S10 SERINE CARBOXYPEPTIDASE"/>
    <property type="match status" value="1"/>
</dbReference>
<comment type="caution">
    <text evidence="2">The sequence shown here is derived from an EMBL/GenBank/DDBJ whole genome shotgun (WGS) entry which is preliminary data.</text>
</comment>
<evidence type="ECO:0000256" key="1">
    <source>
        <dbReference type="ARBA" id="ARBA00009431"/>
    </source>
</evidence>
<keyword evidence="3" id="KW-1185">Reference proteome</keyword>
<dbReference type="Proteomes" id="UP000467840">
    <property type="component" value="Chromosome 10"/>
</dbReference>
<protein>
    <recommendedName>
        <fullName evidence="4">Serine carboxypeptidase-like 18</fullName>
    </recommendedName>
</protein>
<dbReference type="PANTHER" id="PTHR11802:SF485">
    <property type="entry name" value="CARBOXYPEPTIDASE, PUTATIVE-RELATED"/>
    <property type="match status" value="1"/>
</dbReference>
<accession>A0A6A6N8E8</accession>
<dbReference type="InterPro" id="IPR001563">
    <property type="entry name" value="Peptidase_S10"/>
</dbReference>
<proteinExistence type="inferred from homology"/>
<organism evidence="2 3">
    <name type="scientific">Hevea brasiliensis</name>
    <name type="common">Para rubber tree</name>
    <name type="synonym">Siphonia brasiliensis</name>
    <dbReference type="NCBI Taxonomy" id="3981"/>
    <lineage>
        <taxon>Eukaryota</taxon>
        <taxon>Viridiplantae</taxon>
        <taxon>Streptophyta</taxon>
        <taxon>Embryophyta</taxon>
        <taxon>Tracheophyta</taxon>
        <taxon>Spermatophyta</taxon>
        <taxon>Magnoliopsida</taxon>
        <taxon>eudicotyledons</taxon>
        <taxon>Gunneridae</taxon>
        <taxon>Pentapetalae</taxon>
        <taxon>rosids</taxon>
        <taxon>fabids</taxon>
        <taxon>Malpighiales</taxon>
        <taxon>Euphorbiaceae</taxon>
        <taxon>Crotonoideae</taxon>
        <taxon>Micrandreae</taxon>
        <taxon>Hevea</taxon>
    </lineage>
</organism>
<dbReference type="GO" id="GO:0004185">
    <property type="term" value="F:serine-type carboxypeptidase activity"/>
    <property type="evidence" value="ECO:0007669"/>
    <property type="project" value="InterPro"/>
</dbReference>
<dbReference type="GO" id="GO:0006508">
    <property type="term" value="P:proteolysis"/>
    <property type="evidence" value="ECO:0007669"/>
    <property type="project" value="InterPro"/>
</dbReference>
<reference evidence="2 3" key="1">
    <citation type="journal article" date="2020" name="Mol. Plant">
        <title>The Chromosome-Based Rubber Tree Genome Provides New Insights into Spurge Genome Evolution and Rubber Biosynthesis.</title>
        <authorList>
            <person name="Liu J."/>
            <person name="Shi C."/>
            <person name="Shi C.C."/>
            <person name="Li W."/>
            <person name="Zhang Q.J."/>
            <person name="Zhang Y."/>
            <person name="Li K."/>
            <person name="Lu H.F."/>
            <person name="Shi C."/>
            <person name="Zhu S.T."/>
            <person name="Xiao Z.Y."/>
            <person name="Nan H."/>
            <person name="Yue Y."/>
            <person name="Zhu X.G."/>
            <person name="Wu Y."/>
            <person name="Hong X.N."/>
            <person name="Fan G.Y."/>
            <person name="Tong Y."/>
            <person name="Zhang D."/>
            <person name="Mao C.L."/>
            <person name="Liu Y.L."/>
            <person name="Hao S.J."/>
            <person name="Liu W.Q."/>
            <person name="Lv M.Q."/>
            <person name="Zhang H.B."/>
            <person name="Liu Y."/>
            <person name="Hu-Tang G.R."/>
            <person name="Wang J.P."/>
            <person name="Wang J.H."/>
            <person name="Sun Y.H."/>
            <person name="Ni S.B."/>
            <person name="Chen W.B."/>
            <person name="Zhang X.C."/>
            <person name="Jiao Y.N."/>
            <person name="Eichler E.E."/>
            <person name="Li G.H."/>
            <person name="Liu X."/>
            <person name="Gao L.Z."/>
        </authorList>
    </citation>
    <scope>NUCLEOTIDE SEQUENCE [LARGE SCALE GENOMIC DNA]</scope>
    <source>
        <strain evidence="3">cv. GT1</strain>
        <tissue evidence="2">Leaf</tissue>
    </source>
</reference>
<sequence length="337" mass="38296">MKRRMEATSLITATFLNVVLGLIFTNVVVSQAIVKTLPVLMEIYLLCLKLGPLTFNYANFSWNTTPTMVLNPYSWTKWLMAHPKFLFNPLYIGGDSYSGITVPMLVQEISNGIEVGDEPLTNIRGFLLGNPYTDLGIDMNARIQFAHRMTLLSDQLYKSTKEECNGEYFFAPDPSNVACITNLQAVKNIYNMVLSYIWANDKTVQAALHVREGIIKGWERCNSSLNSTNYAHDITSSVSYQQNLTKKGFHALIYSGDHDMVVPHVGTQQWIKSLNLTIKDDWRPWFVNSQIAGYVTMYSKNKYILTYATGAGHTASEYKPMQCLAMVDRIWFFDYCT</sequence>
<dbReference type="GO" id="GO:0016747">
    <property type="term" value="F:acyltransferase activity, transferring groups other than amino-acyl groups"/>
    <property type="evidence" value="ECO:0007669"/>
    <property type="project" value="TreeGrafter"/>
</dbReference>
<evidence type="ECO:0008006" key="4">
    <source>
        <dbReference type="Google" id="ProtNLM"/>
    </source>
</evidence>
<dbReference type="Gene3D" id="3.40.50.1820">
    <property type="entry name" value="alpha/beta hydrolase"/>
    <property type="match status" value="1"/>
</dbReference>
<dbReference type="InterPro" id="IPR029058">
    <property type="entry name" value="AB_hydrolase_fold"/>
</dbReference>
<dbReference type="AlphaFoldDB" id="A0A6A6N8E8"/>
<dbReference type="SUPFAM" id="SSF53474">
    <property type="entry name" value="alpha/beta-Hydrolases"/>
    <property type="match status" value="1"/>
</dbReference>